<dbReference type="Proteomes" id="UP000192731">
    <property type="component" value="Unassembled WGS sequence"/>
</dbReference>
<dbReference type="InterPro" id="IPR050275">
    <property type="entry name" value="PGM_Phosphatase"/>
</dbReference>
<dbReference type="Pfam" id="PF00300">
    <property type="entry name" value="His_Phos_1"/>
    <property type="match status" value="1"/>
</dbReference>
<protein>
    <submittedName>
        <fullName evidence="3">Alpha-ribazole phosphatase</fullName>
    </submittedName>
</protein>
<evidence type="ECO:0000313" key="4">
    <source>
        <dbReference type="Proteomes" id="UP000192731"/>
    </source>
</evidence>
<gene>
    <name evidence="3" type="ORF">SAMN00017405_1484</name>
</gene>
<name>A0A1W1VSP6_DESTI</name>
<feature type="active site" description="Tele-phosphohistidine intermediate" evidence="1">
    <location>
        <position position="9"/>
    </location>
</feature>
<evidence type="ECO:0000256" key="2">
    <source>
        <dbReference type="PIRSR" id="PIRSR613078-2"/>
    </source>
</evidence>
<feature type="binding site" evidence="2">
    <location>
        <position position="58"/>
    </location>
    <ligand>
        <name>substrate</name>
    </ligand>
</feature>
<dbReference type="CDD" id="cd07067">
    <property type="entry name" value="HP_PGM_like"/>
    <property type="match status" value="1"/>
</dbReference>
<dbReference type="STRING" id="656914.SAMN00017405_1484"/>
<organism evidence="3 4">
    <name type="scientific">Desulfonispora thiosulfatigenes DSM 11270</name>
    <dbReference type="NCBI Taxonomy" id="656914"/>
    <lineage>
        <taxon>Bacteria</taxon>
        <taxon>Bacillati</taxon>
        <taxon>Bacillota</taxon>
        <taxon>Clostridia</taxon>
        <taxon>Eubacteriales</taxon>
        <taxon>Peptococcaceae</taxon>
        <taxon>Desulfonispora</taxon>
    </lineage>
</organism>
<dbReference type="SMART" id="SM00855">
    <property type="entry name" value="PGAM"/>
    <property type="match status" value="1"/>
</dbReference>
<dbReference type="GO" id="GO:0005737">
    <property type="term" value="C:cytoplasm"/>
    <property type="evidence" value="ECO:0007669"/>
    <property type="project" value="TreeGrafter"/>
</dbReference>
<dbReference type="InterPro" id="IPR029033">
    <property type="entry name" value="His_PPase_superfam"/>
</dbReference>
<dbReference type="GO" id="GO:0016791">
    <property type="term" value="F:phosphatase activity"/>
    <property type="evidence" value="ECO:0007669"/>
    <property type="project" value="TreeGrafter"/>
</dbReference>
<dbReference type="PIRSF" id="PIRSF000709">
    <property type="entry name" value="6PFK_2-Ptase"/>
    <property type="match status" value="1"/>
</dbReference>
<feature type="binding site" evidence="2">
    <location>
        <begin position="8"/>
        <end position="15"/>
    </location>
    <ligand>
        <name>substrate</name>
    </ligand>
</feature>
<proteinExistence type="predicted"/>
<dbReference type="PANTHER" id="PTHR48100">
    <property type="entry name" value="BROAD-SPECIFICITY PHOSPHATASE YOR283W-RELATED"/>
    <property type="match status" value="1"/>
</dbReference>
<dbReference type="AlphaFoldDB" id="A0A1W1VSP6"/>
<reference evidence="3 4" key="1">
    <citation type="submission" date="2017-04" db="EMBL/GenBank/DDBJ databases">
        <authorList>
            <person name="Afonso C.L."/>
            <person name="Miller P.J."/>
            <person name="Scott M.A."/>
            <person name="Spackman E."/>
            <person name="Goraichik I."/>
            <person name="Dimitrov K.M."/>
            <person name="Suarez D.L."/>
            <person name="Swayne D.E."/>
        </authorList>
    </citation>
    <scope>NUCLEOTIDE SEQUENCE [LARGE SCALE GENOMIC DNA]</scope>
    <source>
        <strain evidence="3 4">DSM 11270</strain>
    </source>
</reference>
<feature type="active site" description="Proton donor/acceptor" evidence="1">
    <location>
        <position position="82"/>
    </location>
</feature>
<dbReference type="EMBL" id="FWWT01000023">
    <property type="protein sequence ID" value="SMB96250.1"/>
    <property type="molecule type" value="Genomic_DNA"/>
</dbReference>
<dbReference type="Gene3D" id="3.40.50.1240">
    <property type="entry name" value="Phosphoglycerate mutase-like"/>
    <property type="match status" value="1"/>
</dbReference>
<keyword evidence="4" id="KW-1185">Reference proteome</keyword>
<dbReference type="PANTHER" id="PTHR48100:SF1">
    <property type="entry name" value="HISTIDINE PHOSPHATASE FAMILY PROTEIN-RELATED"/>
    <property type="match status" value="1"/>
</dbReference>
<dbReference type="SUPFAM" id="SSF53254">
    <property type="entry name" value="Phosphoglycerate mutase-like"/>
    <property type="match status" value="1"/>
</dbReference>
<evidence type="ECO:0000256" key="1">
    <source>
        <dbReference type="PIRSR" id="PIRSR613078-1"/>
    </source>
</evidence>
<dbReference type="RefSeq" id="WP_084054336.1">
    <property type="nucleotide sequence ID" value="NZ_FWWT01000023.1"/>
</dbReference>
<accession>A0A1W1VSP6</accession>
<dbReference type="InterPro" id="IPR013078">
    <property type="entry name" value="His_Pase_superF_clade-1"/>
</dbReference>
<sequence>MTKIIFIRHGQTLWNAKRKYQGQTDIHLDETGIMQADLVAQKLKEDKVDVIYASDLQRAYKTAEIIGLEQELKVSPSIGLREFNFGVWEGKTYEELKNEYPELVEKWFKDPESVQIPKAESIKDLQNRAVNQINEILEKHNNKTVVVVSHGLTIATILSYFLDIELKNVRKMIQGNTGITIVEFNDTKGTLVVFNDINHIENL</sequence>
<dbReference type="OrthoDB" id="9781415at2"/>
<evidence type="ECO:0000313" key="3">
    <source>
        <dbReference type="EMBL" id="SMB96250.1"/>
    </source>
</evidence>